<keyword evidence="4" id="KW-0811">Translocation</keyword>
<dbReference type="AlphaFoldDB" id="A0AAN6JQZ5"/>
<feature type="region of interest" description="Disordered" evidence="5">
    <location>
        <begin position="501"/>
        <end position="524"/>
    </location>
</feature>
<dbReference type="Pfam" id="PF04097">
    <property type="entry name" value="Nic96"/>
    <property type="match status" value="1"/>
</dbReference>
<accession>A0AAN6JQZ5</accession>
<name>A0AAN6JQZ5_9BASI</name>
<evidence type="ECO:0000256" key="4">
    <source>
        <dbReference type="RuleBase" id="RU364035"/>
    </source>
</evidence>
<comment type="caution">
    <text evidence="6">The sequence shown here is derived from an EMBL/GenBank/DDBJ whole genome shotgun (WGS) entry which is preliminary data.</text>
</comment>
<dbReference type="GO" id="GO:0006606">
    <property type="term" value="P:protein import into nucleus"/>
    <property type="evidence" value="ECO:0007669"/>
    <property type="project" value="TreeGrafter"/>
</dbReference>
<dbReference type="GO" id="GO:0005643">
    <property type="term" value="C:nuclear pore"/>
    <property type="evidence" value="ECO:0007669"/>
    <property type="project" value="UniProtKB-SubCell"/>
</dbReference>
<gene>
    <name evidence="6" type="primary">NIC96</name>
    <name evidence="6" type="ORF">OC842_003672</name>
</gene>
<dbReference type="PANTHER" id="PTHR11225">
    <property type="entry name" value="NUCLEAR PORE COMPLEX PROTEIN NUP93 NUCLEOPORIN NUP93 DEAD EYE PROTEIN"/>
    <property type="match status" value="1"/>
</dbReference>
<reference evidence="6" key="1">
    <citation type="journal article" date="2023" name="PhytoFront">
        <title>Draft Genome Resources of Seven Strains of Tilletia horrida, Causal Agent of Kernel Smut of Rice.</title>
        <authorList>
            <person name="Khanal S."/>
            <person name="Antony Babu S."/>
            <person name="Zhou X.G."/>
        </authorList>
    </citation>
    <scope>NUCLEOTIDE SEQUENCE</scope>
    <source>
        <strain evidence="6">TX3</strain>
    </source>
</reference>
<dbReference type="Proteomes" id="UP001176521">
    <property type="component" value="Unassembled WGS sequence"/>
</dbReference>
<sequence>MASFLRNSTSAAPGGSSTAAGQGADAQPQSILAKLAADARRLNSQLPGRSELPSINYGLQQIESQSRRMHTGPTQADPNAAYFLAPAMNAAKLAEDVRKVDTRNTFESLNPILDTDIEGYLQHRHEQMILSTIEMTRNESIKDTLTSLDRSFRRDWERQKVKIFEELGRYQPMATDESETQASVERFRPQKAGGDTVMSMPAPSANLAMHSRMMQYDVVIQQLNQARLERTTFPISRAFLDVVQNFGLDAKTMPLFEAWQAVAALAGDFAAIGAQEPGAQTPVKERQYAGAYLDAARHYSTAEGRALRMAFVRGAKKYLETQYQGYIEATISAQPHKAQLGGEPTTEARVLAFLRVAHQDRDSNWSPELEVVQGTSGPVPVWAQIYVLLRIGEPAKALAFANDHEGLPGWTDPAFSSYLASYVKSAEGGSEPRLREVQRDKILAEYHSRIRNVPHVDPFKQALYKLLGRIDVHKKFPALLTRQTENWLWLQLSMVRESEEDGSTAGAGLTSSLSGSLGGSGGTQSRDRYTLYDLGQKILSFGEAHFDPQGQRALFYFQVLVLTGQFEHAVAYLSMRPQHQVDAVQLAAALTYYGLLRVMPEKKAPVVDFASVVTTETGHSVAYLDFAKLIQRYTRIIQGSDTREALQYIFLLSLNADAPGQTGEEQVRRCREQTRSVVLASKTIPDLLGEVRPDGTKISGFLERFLPLLKLKDQAAYLNNIVHQAAADAEERFDTRHAILLYNVAQDYDKVLSVLNKELGATLLEPVDWAAPGGPGAVGQVLAESSASSTTALAREILKSYDDAAHISKKLSVRQRQTCRTLLALKDFIDLYVARDLEKALERMEALNLIPLVAQDVSVIPRKAEEFKSVDESISRNLSDLLIITMKIIHQLHQTLKDSPYGDASRQQRMLDLRNKARNLMTWAGMLRLRMSNETYSQLTRLDVFIH</sequence>
<comment type="similarity">
    <text evidence="2 4">Belongs to the nucleoporin interacting component (NIC) family.</text>
</comment>
<organism evidence="6 7">
    <name type="scientific">Tilletia horrida</name>
    <dbReference type="NCBI Taxonomy" id="155126"/>
    <lineage>
        <taxon>Eukaryota</taxon>
        <taxon>Fungi</taxon>
        <taxon>Dikarya</taxon>
        <taxon>Basidiomycota</taxon>
        <taxon>Ustilaginomycotina</taxon>
        <taxon>Exobasidiomycetes</taxon>
        <taxon>Tilletiales</taxon>
        <taxon>Tilletiaceae</taxon>
        <taxon>Tilletia</taxon>
    </lineage>
</organism>
<dbReference type="GO" id="GO:0016973">
    <property type="term" value="P:poly(A)+ mRNA export from nucleus"/>
    <property type="evidence" value="ECO:0007669"/>
    <property type="project" value="TreeGrafter"/>
</dbReference>
<dbReference type="EMBL" id="JAPDMQ010000191">
    <property type="protein sequence ID" value="KAK0531229.1"/>
    <property type="molecule type" value="Genomic_DNA"/>
</dbReference>
<feature type="region of interest" description="Disordered" evidence="5">
    <location>
        <begin position="1"/>
        <end position="25"/>
    </location>
</feature>
<proteinExistence type="inferred from homology"/>
<evidence type="ECO:0000256" key="5">
    <source>
        <dbReference type="SAM" id="MobiDB-lite"/>
    </source>
</evidence>
<feature type="compositionally biased region" description="Low complexity" evidence="5">
    <location>
        <begin position="8"/>
        <end position="25"/>
    </location>
</feature>
<keyword evidence="7" id="KW-1185">Reference proteome</keyword>
<evidence type="ECO:0000313" key="6">
    <source>
        <dbReference type="EMBL" id="KAK0531229.1"/>
    </source>
</evidence>
<protein>
    <recommendedName>
        <fullName evidence="4">Nuclear pore protein</fullName>
    </recommendedName>
</protein>
<evidence type="ECO:0000256" key="3">
    <source>
        <dbReference type="ARBA" id="ARBA00023242"/>
    </source>
</evidence>
<evidence type="ECO:0000256" key="2">
    <source>
        <dbReference type="ARBA" id="ARBA00010186"/>
    </source>
</evidence>
<keyword evidence="4" id="KW-0653">Protein transport</keyword>
<evidence type="ECO:0000256" key="1">
    <source>
        <dbReference type="ARBA" id="ARBA00004259"/>
    </source>
</evidence>
<dbReference type="InterPro" id="IPR007231">
    <property type="entry name" value="Nucleoporin_int_Nup93/Nic96"/>
</dbReference>
<feature type="compositionally biased region" description="Low complexity" evidence="5">
    <location>
        <begin position="503"/>
        <end position="515"/>
    </location>
</feature>
<evidence type="ECO:0000313" key="7">
    <source>
        <dbReference type="Proteomes" id="UP001176521"/>
    </source>
</evidence>
<keyword evidence="4" id="KW-0509">mRNA transport</keyword>
<dbReference type="PANTHER" id="PTHR11225:SF4">
    <property type="entry name" value="NUCLEAR PORE COMPLEX PROTEIN NUP93"/>
    <property type="match status" value="1"/>
</dbReference>
<comment type="subcellular location">
    <subcellularLocation>
        <location evidence="1">Nucleus envelope</location>
    </subcellularLocation>
    <subcellularLocation>
        <location evidence="4">Nucleus</location>
        <location evidence="4">Nuclear pore complex</location>
    </subcellularLocation>
</comment>
<dbReference type="GO" id="GO:0017056">
    <property type="term" value="F:structural constituent of nuclear pore"/>
    <property type="evidence" value="ECO:0007669"/>
    <property type="project" value="InterPro"/>
</dbReference>
<keyword evidence="4" id="KW-0813">Transport</keyword>
<keyword evidence="4" id="KW-0472">Membrane</keyword>
<keyword evidence="3 4" id="KW-0539">Nucleus</keyword>
<keyword evidence="4" id="KW-0906">Nuclear pore complex</keyword>